<comment type="function">
    <text evidence="2 10 12">Catalyzes the transfer of a dimethylallyl group onto the adenine at position 37 in tRNAs that read codons beginning with uridine, leading to the formation of N6-(dimethylallyl)adenosine (i(6)A).</text>
</comment>
<comment type="similarity">
    <text evidence="3 10 13">Belongs to the IPP transferase family.</text>
</comment>
<evidence type="ECO:0000256" key="12">
    <source>
        <dbReference type="RuleBase" id="RU003784"/>
    </source>
</evidence>
<dbReference type="InterPro" id="IPR027417">
    <property type="entry name" value="P-loop_NTPase"/>
</dbReference>
<dbReference type="GO" id="GO:0052381">
    <property type="term" value="F:tRNA dimethylallyltransferase activity"/>
    <property type="evidence" value="ECO:0007669"/>
    <property type="project" value="UniProtKB-EC"/>
</dbReference>
<dbReference type="InterPro" id="IPR039657">
    <property type="entry name" value="Dimethylallyltransferase"/>
</dbReference>
<dbReference type="Gene3D" id="3.40.50.300">
    <property type="entry name" value="P-loop containing nucleotide triphosphate hydrolases"/>
    <property type="match status" value="1"/>
</dbReference>
<evidence type="ECO:0000313" key="15">
    <source>
        <dbReference type="Proteomes" id="UP001432180"/>
    </source>
</evidence>
<keyword evidence="8 10" id="KW-0460">Magnesium</keyword>
<evidence type="ECO:0000256" key="1">
    <source>
        <dbReference type="ARBA" id="ARBA00001946"/>
    </source>
</evidence>
<feature type="site" description="Interaction with substrate tRNA" evidence="10">
    <location>
        <position position="120"/>
    </location>
</feature>
<feature type="region of interest" description="Interaction with substrate tRNA" evidence="10">
    <location>
        <begin position="54"/>
        <end position="57"/>
    </location>
</feature>
<feature type="binding site" evidence="10">
    <location>
        <begin position="31"/>
        <end position="36"/>
    </location>
    <ligand>
        <name>substrate</name>
    </ligand>
</feature>
<protein>
    <recommendedName>
        <fullName evidence="10">tRNA dimethylallyltransferase</fullName>
        <ecNumber evidence="10">2.5.1.75</ecNumber>
    </recommendedName>
    <alternativeName>
        <fullName evidence="10">Dimethylallyl diphosphate:tRNA dimethylallyltransferase</fullName>
        <shortName evidence="10">DMAPP:tRNA dimethylallyltransferase</shortName>
        <shortName evidence="10">DMATase</shortName>
    </alternativeName>
    <alternativeName>
        <fullName evidence="10">Isopentenyl-diphosphate:tRNA isopentenyltransferase</fullName>
        <shortName evidence="10">IPP transferase</shortName>
        <shortName evidence="10">IPPT</shortName>
        <shortName evidence="10">IPTase</shortName>
    </alternativeName>
</protein>
<dbReference type="Gene3D" id="1.10.20.140">
    <property type="match status" value="1"/>
</dbReference>
<dbReference type="PANTHER" id="PTHR11088:SF60">
    <property type="entry name" value="TRNA DIMETHYLALLYLTRANSFERASE"/>
    <property type="match status" value="1"/>
</dbReference>
<comment type="cofactor">
    <cofactor evidence="1 10">
        <name>Mg(2+)</name>
        <dbReference type="ChEBI" id="CHEBI:18420"/>
    </cofactor>
</comment>
<dbReference type="EMBL" id="CP121472">
    <property type="protein sequence ID" value="WPL15498.1"/>
    <property type="molecule type" value="Genomic_DNA"/>
</dbReference>
<comment type="caution">
    <text evidence="10">Lacks conserved residue(s) required for the propagation of feature annotation.</text>
</comment>
<keyword evidence="6 10" id="KW-0547">Nucleotide-binding</keyword>
<sequence>MKDATPSEGLAGAGPVEWDSLPPAIFLMGPTAAGKTALALDLVERLPCEIISVDSALVYQGMDIGTAKPSPEIRARVPHRLMDILDPGEAYSAARFRLDALRAMEEITGVGRVPLLVGGTMLYFRALVRGLAPLPRAHPELRRDLSRQLERMGSARMHRWLAVLDAASAARIHPNDPQRIQRALEVYLTTGRALGDHWAEAAAQHLPYRVVKLVKAPGPTVGQAGSSGRERQALRERIAQRFDAMLAAGFEAEVARLRARGDLHPALPSMRAVGYRQMWHYLDGDCDFARMRELAITATRQLAKRQMTWLRSESDCIWLPQGGSLLDRALERLANLAAIGEC</sequence>
<keyword evidence="5 10" id="KW-0819">tRNA processing</keyword>
<dbReference type="CDD" id="cd02019">
    <property type="entry name" value="NK"/>
    <property type="match status" value="1"/>
</dbReference>
<reference evidence="14 15" key="1">
    <citation type="journal article" date="2023" name="Microorganisms">
        <title>Thiorhodovibrio frisius and Trv. litoralis spp. nov., Two Novel Members from a Clade of Fastidious Purple Sulfur Bacteria That Exhibit Unique Red-Shifted Light-Harvesting Capabilities.</title>
        <authorList>
            <person name="Methner A."/>
            <person name="Kuzyk S.B."/>
            <person name="Petersen J."/>
            <person name="Bauer S."/>
            <person name="Brinkmann H."/>
            <person name="Sichau K."/>
            <person name="Wanner G."/>
            <person name="Wolf J."/>
            <person name="Neumann-Schaal M."/>
            <person name="Henke P."/>
            <person name="Tank M."/>
            <person name="Sproer C."/>
            <person name="Bunk B."/>
            <person name="Overmann J."/>
        </authorList>
    </citation>
    <scope>NUCLEOTIDE SEQUENCE [LARGE SCALE GENOMIC DNA]</scope>
    <source>
        <strain evidence="14 15">DSM 6702</strain>
    </source>
</reference>
<evidence type="ECO:0000256" key="8">
    <source>
        <dbReference type="ARBA" id="ARBA00022842"/>
    </source>
</evidence>
<accession>A0ABZ0S4B8</accession>
<name>A0ABZ0S4B8_9GAMM</name>
<keyword evidence="4 10" id="KW-0808">Transferase</keyword>
<evidence type="ECO:0000256" key="6">
    <source>
        <dbReference type="ARBA" id="ARBA00022741"/>
    </source>
</evidence>
<evidence type="ECO:0000256" key="4">
    <source>
        <dbReference type="ARBA" id="ARBA00022679"/>
    </source>
</evidence>
<evidence type="ECO:0000256" key="3">
    <source>
        <dbReference type="ARBA" id="ARBA00005842"/>
    </source>
</evidence>
<dbReference type="PANTHER" id="PTHR11088">
    <property type="entry name" value="TRNA DIMETHYLALLYLTRANSFERASE"/>
    <property type="match status" value="1"/>
</dbReference>
<evidence type="ECO:0000256" key="7">
    <source>
        <dbReference type="ARBA" id="ARBA00022840"/>
    </source>
</evidence>
<evidence type="ECO:0000256" key="9">
    <source>
        <dbReference type="ARBA" id="ARBA00049563"/>
    </source>
</evidence>
<feature type="region of interest" description="Interaction with substrate tRNA" evidence="10">
    <location>
        <begin position="178"/>
        <end position="182"/>
    </location>
</feature>
<dbReference type="SUPFAM" id="SSF52540">
    <property type="entry name" value="P-loop containing nucleoside triphosphate hydrolases"/>
    <property type="match status" value="1"/>
</dbReference>
<feature type="site" description="Interaction with substrate tRNA" evidence="10">
    <location>
        <position position="142"/>
    </location>
</feature>
<comment type="subunit">
    <text evidence="10">Monomer.</text>
</comment>
<dbReference type="NCBIfam" id="TIGR00174">
    <property type="entry name" value="miaA"/>
    <property type="match status" value="1"/>
</dbReference>
<evidence type="ECO:0000256" key="11">
    <source>
        <dbReference type="RuleBase" id="RU003783"/>
    </source>
</evidence>
<dbReference type="Pfam" id="PF01715">
    <property type="entry name" value="IPPT"/>
    <property type="match status" value="1"/>
</dbReference>
<dbReference type="InterPro" id="IPR018022">
    <property type="entry name" value="IPT"/>
</dbReference>
<dbReference type="HAMAP" id="MF_00185">
    <property type="entry name" value="IPP_trans"/>
    <property type="match status" value="1"/>
</dbReference>
<evidence type="ECO:0000256" key="5">
    <source>
        <dbReference type="ARBA" id="ARBA00022694"/>
    </source>
</evidence>
<evidence type="ECO:0000256" key="10">
    <source>
        <dbReference type="HAMAP-Rule" id="MF_00185"/>
    </source>
</evidence>
<dbReference type="EC" id="2.5.1.75" evidence="10"/>
<keyword evidence="7 10" id="KW-0067">ATP-binding</keyword>
<feature type="binding site" evidence="10">
    <location>
        <begin position="29"/>
        <end position="36"/>
    </location>
    <ligand>
        <name>ATP</name>
        <dbReference type="ChEBI" id="CHEBI:30616"/>
    </ligand>
</feature>
<gene>
    <name evidence="10 14" type="primary">miaA</name>
    <name evidence="14" type="ORF">Thiowin_00397</name>
</gene>
<organism evidence="14 15">
    <name type="scientific">Thiorhodovibrio winogradskyi</name>
    <dbReference type="NCBI Taxonomy" id="77007"/>
    <lineage>
        <taxon>Bacteria</taxon>
        <taxon>Pseudomonadati</taxon>
        <taxon>Pseudomonadota</taxon>
        <taxon>Gammaproteobacteria</taxon>
        <taxon>Chromatiales</taxon>
        <taxon>Chromatiaceae</taxon>
        <taxon>Thiorhodovibrio</taxon>
    </lineage>
</organism>
<proteinExistence type="inferred from homology"/>
<keyword evidence="15" id="KW-1185">Reference proteome</keyword>
<evidence type="ECO:0000313" key="14">
    <source>
        <dbReference type="EMBL" id="WPL15498.1"/>
    </source>
</evidence>
<comment type="catalytic activity">
    <reaction evidence="9 10 11">
        <text>adenosine(37) in tRNA + dimethylallyl diphosphate = N(6)-dimethylallyladenosine(37) in tRNA + diphosphate</text>
        <dbReference type="Rhea" id="RHEA:26482"/>
        <dbReference type="Rhea" id="RHEA-COMP:10162"/>
        <dbReference type="Rhea" id="RHEA-COMP:10375"/>
        <dbReference type="ChEBI" id="CHEBI:33019"/>
        <dbReference type="ChEBI" id="CHEBI:57623"/>
        <dbReference type="ChEBI" id="CHEBI:74411"/>
        <dbReference type="ChEBI" id="CHEBI:74415"/>
        <dbReference type="EC" id="2.5.1.75"/>
    </reaction>
</comment>
<evidence type="ECO:0000256" key="13">
    <source>
        <dbReference type="RuleBase" id="RU003785"/>
    </source>
</evidence>
<evidence type="ECO:0000256" key="2">
    <source>
        <dbReference type="ARBA" id="ARBA00003213"/>
    </source>
</evidence>
<dbReference type="Proteomes" id="UP001432180">
    <property type="component" value="Chromosome"/>
</dbReference>